<dbReference type="Gene3D" id="3.30.1300.10">
    <property type="entry name" value="Pantoate-beta-alanine ligase, C-terminal domain"/>
    <property type="match status" value="1"/>
</dbReference>
<dbReference type="InterPro" id="IPR014729">
    <property type="entry name" value="Rossmann-like_a/b/a_fold"/>
</dbReference>
<sequence>MLIIKKTQTLRQTVTQWRQENKHIALIPTMGNLHTGHVKLMDTGRVRAENKVVVSVFVNPIQFDRTADLASYPRTLQQDYEQLTWHDVDMVFVPATSAIYPYGIVNQSFVDVPGFTKILEGANRPGHFRGVATVVSKLFNLMQPEVAYFGEKDFQQLAIIRQLVRHMGYDTDIIGVPTVRTADNLALSSRNSYLNAEAKLIVPQLYQALTQLVVVVPLRVGERHNDNVLAAAELLLHVGIIAKYVDYQKRCYHEAINSI</sequence>
<evidence type="ECO:0000256" key="8">
    <source>
        <dbReference type="HAMAP-Rule" id="MF_00158"/>
    </source>
</evidence>
<dbReference type="HOGENOM" id="CLU_047148_0_0_6"/>
<evidence type="ECO:0000256" key="4">
    <source>
        <dbReference type="ARBA" id="ARBA00022655"/>
    </source>
</evidence>
<dbReference type="Proteomes" id="UP000000504">
    <property type="component" value="Chromosome"/>
</dbReference>
<feature type="binding site" evidence="8">
    <location>
        <position position="156"/>
    </location>
    <ligand>
        <name>(R)-pantoate</name>
        <dbReference type="ChEBI" id="CHEBI:15980"/>
    </ligand>
</feature>
<protein>
    <recommendedName>
        <fullName evidence="8">Pantothenate synthetase</fullName>
        <shortName evidence="8">PS</shortName>
        <ecNumber evidence="8">6.3.2.1</ecNumber>
    </recommendedName>
    <alternativeName>
        <fullName evidence="8">Pantoate--beta-alanine ligase</fullName>
    </alternativeName>
    <alternativeName>
        <fullName evidence="8">Pantoate-activating enzyme</fullName>
    </alternativeName>
</protein>
<evidence type="ECO:0000313" key="9">
    <source>
        <dbReference type="EMBL" id="AEI74981.1"/>
    </source>
</evidence>
<dbReference type="PANTHER" id="PTHR21299">
    <property type="entry name" value="CYTIDYLATE KINASE/PANTOATE-BETA-ALANINE LIGASE"/>
    <property type="match status" value="1"/>
</dbReference>
<comment type="catalytic activity">
    <reaction evidence="7 8">
        <text>(R)-pantoate + beta-alanine + ATP = (R)-pantothenate + AMP + diphosphate + H(+)</text>
        <dbReference type="Rhea" id="RHEA:10912"/>
        <dbReference type="ChEBI" id="CHEBI:15378"/>
        <dbReference type="ChEBI" id="CHEBI:15980"/>
        <dbReference type="ChEBI" id="CHEBI:29032"/>
        <dbReference type="ChEBI" id="CHEBI:30616"/>
        <dbReference type="ChEBI" id="CHEBI:33019"/>
        <dbReference type="ChEBI" id="CHEBI:57966"/>
        <dbReference type="ChEBI" id="CHEBI:456215"/>
        <dbReference type="EC" id="6.3.2.1"/>
    </reaction>
</comment>
<accession>F7XY05</accession>
<dbReference type="AlphaFoldDB" id="F7XY05"/>
<dbReference type="Gene3D" id="3.40.50.620">
    <property type="entry name" value="HUPs"/>
    <property type="match status" value="1"/>
</dbReference>
<dbReference type="UniPathway" id="UPA00028">
    <property type="reaction ID" value="UER00005"/>
</dbReference>
<dbReference type="GO" id="GO:0004592">
    <property type="term" value="F:pantoate-beta-alanine ligase activity"/>
    <property type="evidence" value="ECO:0007669"/>
    <property type="project" value="UniProtKB-UniRule"/>
</dbReference>
<keyword evidence="10" id="KW-1185">Reference proteome</keyword>
<keyword evidence="6 8" id="KW-0067">ATP-binding</keyword>
<evidence type="ECO:0000256" key="2">
    <source>
        <dbReference type="ARBA" id="ARBA00009256"/>
    </source>
</evidence>
<dbReference type="InterPro" id="IPR042176">
    <property type="entry name" value="Pantoate_ligase_C"/>
</dbReference>
<feature type="binding site" evidence="8">
    <location>
        <begin position="150"/>
        <end position="153"/>
    </location>
    <ligand>
        <name>ATP</name>
        <dbReference type="ChEBI" id="CHEBI:30616"/>
    </ligand>
</feature>
<keyword evidence="5 8" id="KW-0547">Nucleotide-binding</keyword>
<feature type="active site" description="Proton donor" evidence="8">
    <location>
        <position position="37"/>
    </location>
</feature>
<comment type="similarity">
    <text evidence="2 8">Belongs to the pantothenate synthetase family.</text>
</comment>
<dbReference type="FunFam" id="3.40.50.620:FF:000013">
    <property type="entry name" value="Pantothenate synthetase"/>
    <property type="match status" value="1"/>
</dbReference>
<dbReference type="InterPro" id="IPR003721">
    <property type="entry name" value="Pantoate_ligase"/>
</dbReference>
<dbReference type="eggNOG" id="COG0414">
    <property type="taxonomic scope" value="Bacteria"/>
</dbReference>
<dbReference type="EC" id="6.3.2.1" evidence="8"/>
<keyword evidence="4 8" id="KW-0566">Pantothenate biosynthesis</keyword>
<evidence type="ECO:0000256" key="3">
    <source>
        <dbReference type="ARBA" id="ARBA00022598"/>
    </source>
</evidence>
<dbReference type="GO" id="GO:0005829">
    <property type="term" value="C:cytosol"/>
    <property type="evidence" value="ECO:0007669"/>
    <property type="project" value="TreeGrafter"/>
</dbReference>
<dbReference type="STRING" id="903503.MEPCIT_352"/>
<dbReference type="PANTHER" id="PTHR21299:SF1">
    <property type="entry name" value="PANTOATE--BETA-ALANINE LIGASE"/>
    <property type="match status" value="1"/>
</dbReference>
<evidence type="ECO:0000256" key="5">
    <source>
        <dbReference type="ARBA" id="ARBA00022741"/>
    </source>
</evidence>
<dbReference type="GO" id="GO:0015940">
    <property type="term" value="P:pantothenate biosynthetic process"/>
    <property type="evidence" value="ECO:0007669"/>
    <property type="project" value="UniProtKB-UniRule"/>
</dbReference>
<gene>
    <name evidence="8 9" type="primary">panC</name>
    <name evidence="9" type="ordered locus">MEPCIT_352</name>
</gene>
<dbReference type="HAMAP" id="MF_00158">
    <property type="entry name" value="PanC"/>
    <property type="match status" value="1"/>
</dbReference>
<feature type="binding site" evidence="8">
    <location>
        <position position="62"/>
    </location>
    <ligand>
        <name>(R)-pantoate</name>
        <dbReference type="ChEBI" id="CHEBI:15980"/>
    </ligand>
</feature>
<evidence type="ECO:0000256" key="1">
    <source>
        <dbReference type="ARBA" id="ARBA00004990"/>
    </source>
</evidence>
<reference key="1">
    <citation type="submission" date="2010-09" db="EMBL/GenBank/DDBJ databases">
        <title>An interdependent metabolic patchwork in the nested three-way symbiosis of mealybugs.</title>
        <authorList>
            <person name="McCutcheon J.P."/>
            <person name="von Dohlen C.D."/>
        </authorList>
    </citation>
    <scope>NUCLEOTIDE SEQUENCE</scope>
    <source>
        <strain>PCIT</strain>
    </source>
</reference>
<dbReference type="GO" id="GO:0005524">
    <property type="term" value="F:ATP binding"/>
    <property type="evidence" value="ECO:0007669"/>
    <property type="project" value="UniProtKB-KW"/>
</dbReference>
<feature type="binding site" evidence="8">
    <location>
        <position position="62"/>
    </location>
    <ligand>
        <name>beta-alanine</name>
        <dbReference type="ChEBI" id="CHEBI:57966"/>
    </ligand>
</feature>
<evidence type="ECO:0000256" key="6">
    <source>
        <dbReference type="ARBA" id="ARBA00022840"/>
    </source>
</evidence>
<dbReference type="NCBIfam" id="TIGR00018">
    <property type="entry name" value="panC"/>
    <property type="match status" value="1"/>
</dbReference>
<proteinExistence type="inferred from homology"/>
<feature type="binding site" evidence="8">
    <location>
        <begin position="30"/>
        <end position="37"/>
    </location>
    <ligand>
        <name>ATP</name>
        <dbReference type="ChEBI" id="CHEBI:30616"/>
    </ligand>
</feature>
<dbReference type="KEGG" id="men:MEPCIT_352"/>
<comment type="function">
    <text evidence="8">Catalyzes the condensation of pantoate with beta-alanine in an ATP-dependent reaction via a pantoyl-adenylate intermediate.</text>
</comment>
<comment type="subunit">
    <text evidence="8">Homodimer.</text>
</comment>
<comment type="miscellaneous">
    <text evidence="8">The reaction proceeds by a bi uni uni bi ping pong mechanism.</text>
</comment>
<reference evidence="9 10" key="2">
    <citation type="journal article" date="2011" name="Curr. Biol.">
        <title>An interdependent metabolic patchwork in the nested symbiosis of mealybugs.</title>
        <authorList>
            <person name="McCutcheon J.P."/>
            <person name="von Dohlen C.D."/>
        </authorList>
    </citation>
    <scope>NUCLEOTIDE SEQUENCE [LARGE SCALE GENOMIC DNA]</scope>
    <source>
        <strain evidence="9 10">PCIT</strain>
    </source>
</reference>
<evidence type="ECO:0000256" key="7">
    <source>
        <dbReference type="ARBA" id="ARBA00048258"/>
    </source>
</evidence>
<evidence type="ECO:0000313" key="10">
    <source>
        <dbReference type="Proteomes" id="UP000000504"/>
    </source>
</evidence>
<dbReference type="SUPFAM" id="SSF52374">
    <property type="entry name" value="Nucleotidylyl transferase"/>
    <property type="match status" value="1"/>
</dbReference>
<comment type="subcellular location">
    <subcellularLocation>
        <location evidence="8">Cytoplasm</location>
    </subcellularLocation>
</comment>
<feature type="binding site" evidence="8">
    <location>
        <begin position="187"/>
        <end position="190"/>
    </location>
    <ligand>
        <name>ATP</name>
        <dbReference type="ChEBI" id="CHEBI:30616"/>
    </ligand>
</feature>
<feature type="binding site" evidence="8">
    <location>
        <position position="179"/>
    </location>
    <ligand>
        <name>ATP</name>
        <dbReference type="ChEBI" id="CHEBI:30616"/>
    </ligand>
</feature>
<dbReference type="Pfam" id="PF02569">
    <property type="entry name" value="Pantoate_ligase"/>
    <property type="match status" value="1"/>
</dbReference>
<organism evidence="9 10">
    <name type="scientific">Moranella endobia (strain PCIT)</name>
    <dbReference type="NCBI Taxonomy" id="903503"/>
    <lineage>
        <taxon>Bacteria</taxon>
        <taxon>Pseudomonadati</taxon>
        <taxon>Pseudomonadota</taxon>
        <taxon>Gammaproteobacteria</taxon>
        <taxon>Enterobacterales</taxon>
        <taxon>Enterobacteriaceae</taxon>
        <taxon>Candidatus Moranella</taxon>
    </lineage>
</organism>
<keyword evidence="3 8" id="KW-0436">Ligase</keyword>
<name>F7XY05_MOREP</name>
<comment type="pathway">
    <text evidence="1 8">Cofactor biosynthesis; (R)-pantothenate biosynthesis; (R)-pantothenate from (R)-pantoate and beta-alanine: step 1/1.</text>
</comment>
<dbReference type="EMBL" id="CP002243">
    <property type="protein sequence ID" value="AEI74981.1"/>
    <property type="molecule type" value="Genomic_DNA"/>
</dbReference>
<keyword evidence="8" id="KW-0963">Cytoplasm</keyword>